<reference evidence="1" key="1">
    <citation type="submission" date="2024-02" db="EMBL/GenBank/DDBJ databases">
        <title>Draft genome sequence of new strains in genus Ureaplasma.</title>
        <authorList>
            <person name="Nakajima Y."/>
            <person name="Segawa T."/>
        </authorList>
    </citation>
    <scope>NUCLEOTIDE SEQUENCE [LARGE SCALE GENOMIC DNA]</scope>
    <source>
        <strain evidence="1">OM1</strain>
    </source>
</reference>
<comment type="caution">
    <text evidence="1">The sequence shown here is derived from an EMBL/GenBank/DDBJ whole genome shotgun (WGS) entry which is preliminary data.</text>
</comment>
<evidence type="ECO:0000313" key="2">
    <source>
        <dbReference type="Proteomes" id="UP001449582"/>
    </source>
</evidence>
<keyword evidence="2" id="KW-1185">Reference proteome</keyword>
<evidence type="ECO:0000313" key="1">
    <source>
        <dbReference type="EMBL" id="GAA5414956.1"/>
    </source>
</evidence>
<name>A0ABP9UAT5_9BACT</name>
<protein>
    <submittedName>
        <fullName evidence="1">Uncharacterized protein</fullName>
    </submittedName>
</protein>
<dbReference type="Proteomes" id="UP001449582">
    <property type="component" value="Unassembled WGS sequence"/>
</dbReference>
<gene>
    <name evidence="1" type="ORF">UREOM_6670</name>
</gene>
<sequence length="154" mass="17290">MFDGSWLTLPCCKKVSGLEVSNFVTNNVGDNPSNLVTNGTKNVDFYLNKIHSVDSLKKSSLKGIIFDINFNGYTGQSYSGTSKNTALWRQLWEISSDLTTHINGTYNKDLYNIQDAWTNSILARSISWTRLLHITPFRKVGVSAISSNYIENLK</sequence>
<dbReference type="EMBL" id="BAABQM010000006">
    <property type="protein sequence ID" value="GAA5414956.1"/>
    <property type="molecule type" value="Genomic_DNA"/>
</dbReference>
<accession>A0ABP9UAT5</accession>
<organism evidence="1 2">
    <name type="scientific">Ureaplasma ceti</name>
    <dbReference type="NCBI Taxonomy" id="3119530"/>
    <lineage>
        <taxon>Bacteria</taxon>
        <taxon>Bacillati</taxon>
        <taxon>Mycoplasmatota</taxon>
        <taxon>Mycoplasmoidales</taxon>
        <taxon>Mycoplasmoidaceae</taxon>
        <taxon>Ureaplasma</taxon>
    </lineage>
</organism>
<proteinExistence type="predicted"/>